<feature type="region of interest" description="Disordered" evidence="1">
    <location>
        <begin position="966"/>
        <end position="995"/>
    </location>
</feature>
<dbReference type="GO" id="GO:0000183">
    <property type="term" value="P:rDNA heterochromatin formation"/>
    <property type="evidence" value="ECO:0007669"/>
    <property type="project" value="TreeGrafter"/>
</dbReference>
<feature type="region of interest" description="Disordered" evidence="1">
    <location>
        <begin position="1133"/>
        <end position="1155"/>
    </location>
</feature>
<sequence>MAAQTNAWSAPSPHMQPQLAGHEETGLETRPMGLKVQYTFDREGQVHCLARWPHILQIRTIPLDERTTIGVVDLRTCLQAVAQCSPEIVNQEQSDYSVYAYDYSEPDVPLVGQGMLSWGLEAQGELQQQQLVTGRVTRNLLAILSNGSRDTLEVRLKLTAVERTVRRTDFASMDLTNGLKVAPSPADAVSEWNSFLQSNTMLGRSVDAAPVSSPAVPPAQLSRYESSMNDAKPPDMRRDSFSRPPTRPSSIPPANGMPPSAVPPANSTPSVASAPQRAQNPAENVPSPAVPSATDFVPQPRPSRPSSRSRSKKPTGRPRGRPRKNPLETGNTSAAEEATDGDDGPQKKRAKVIRTEYSVIAPFGSVPDSLRVAASTSNSLRTMRPVGAGSDANAPSHLQDVPRAPTPIPDTSLLKQQQRRRAAENKSRSESMVSMDSMPMYQSVPGTVPARTLSQDARSPAESIAQTPDQGYSPEDSVGELGSSPPVPRTTAYLQSSPPASSPILRGIPTHNIDSGFMSGGLDDFFDDEDMLQLPQAPMQDQMAPVPSLPKPSKPSNRKNGDAQQQQQQPNFPFQEVNPGPPELLPTRSIFNPAGKAKTLNRPTPPPSAAPPGKRANNRSLKRSNTAPNPVVAQQDPLPQEQPNTQGNDSGVSHASAPPYEQQQEQAASSNNTTGPTHSGGHDADNSYFDVSHQDSSSMSAMTLPIPERPEPEPHLALQMQPSSRPASRGLPEPPVPASDPVAEPVLTLPRVFTSEAPCPSSDLDPPRYNKNMVKKQSIKERLENAIERGESPPFCSNCGAIETPTWRKIWTQDHFGTPGFHEFSDKPGCVTAVDVLERDADGQPSAYRLVKKTLGPNDEKKLWTETLLCNPCGIWLGKFKVHRPPDRWDKDYARLNQPRKKREPKSGNSKSKKARTKSDSQPNPTSEAYFTTDPIGPADSESPNENYENGTGFRQQSVATAEDNNLNLRSSPKQRLTGSTHSRGSGTADSPIAVEDDLGSTRRLLFPSPRKDGVPKVLGELAINTLHTATHNDAREAKSATAGKENTTRSERLGTPTLDDHGELDQELFGTPPKRPSTPPPKASAAQGSFKTPTRPTPSHRPITRSISRSIRSIRTMPKSPGSQLALALAHLQRTPSRTPRSSGSIGRRRSPRHNQHAHFALDDVVLDNDGSANGVVLPFDSPFTATLNQLLSEANEFTADSPSHGLKHLVTDLSNLPSLGDVAEGAGAAMGQHHHQQQQHQQQHSLDATNGGAASDGLWELFEHRFSHT</sequence>
<feature type="compositionally biased region" description="Polar residues" evidence="1">
    <location>
        <begin position="942"/>
        <end position="952"/>
    </location>
</feature>
<proteinExistence type="predicted"/>
<gene>
    <name evidence="3" type="ORF">N656DRAFT_196780</name>
</gene>
<feature type="region of interest" description="Disordered" evidence="1">
    <location>
        <begin position="208"/>
        <end position="350"/>
    </location>
</feature>
<evidence type="ECO:0000313" key="3">
    <source>
        <dbReference type="EMBL" id="KAK4110692.1"/>
    </source>
</evidence>
<reference evidence="3" key="2">
    <citation type="submission" date="2023-05" db="EMBL/GenBank/DDBJ databases">
        <authorList>
            <consortium name="Lawrence Berkeley National Laboratory"/>
            <person name="Steindorff A."/>
            <person name="Hensen N."/>
            <person name="Bonometti L."/>
            <person name="Westerberg I."/>
            <person name="Brannstrom I.O."/>
            <person name="Guillou S."/>
            <person name="Cros-Aarteil S."/>
            <person name="Calhoun S."/>
            <person name="Haridas S."/>
            <person name="Kuo A."/>
            <person name="Mondo S."/>
            <person name="Pangilinan J."/>
            <person name="Riley R."/>
            <person name="Labutti K."/>
            <person name="Andreopoulos B."/>
            <person name="Lipzen A."/>
            <person name="Chen C."/>
            <person name="Yanf M."/>
            <person name="Daum C."/>
            <person name="Ng V."/>
            <person name="Clum A."/>
            <person name="Ohm R."/>
            <person name="Martin F."/>
            <person name="Silar P."/>
            <person name="Natvig D."/>
            <person name="Lalanne C."/>
            <person name="Gautier V."/>
            <person name="Ament-Velasquez S.L."/>
            <person name="Kruys A."/>
            <person name="Hutchinson M.I."/>
            <person name="Powell A.J."/>
            <person name="Barry K."/>
            <person name="Miller A.N."/>
            <person name="Grigoriev I.V."/>
            <person name="Debuchy R."/>
            <person name="Gladieux P."/>
            <person name="Thoren M.H."/>
            <person name="Johannesson H."/>
        </authorList>
    </citation>
    <scope>NUCLEOTIDE SEQUENCE</scope>
    <source>
        <strain evidence="3">CBS 508.74</strain>
    </source>
</reference>
<dbReference type="PANTHER" id="PTHR39147:SF1">
    <property type="entry name" value="PROTEIN SPT21"/>
    <property type="match status" value="1"/>
</dbReference>
<dbReference type="Pfam" id="PF25823">
    <property type="entry name" value="Ams2-SPT21_N"/>
    <property type="match status" value="1"/>
</dbReference>
<name>A0AAN6QQV0_9PEZI</name>
<dbReference type="SUPFAM" id="SSF57716">
    <property type="entry name" value="Glucocorticoid receptor-like (DNA-binding domain)"/>
    <property type="match status" value="1"/>
</dbReference>
<feature type="compositionally biased region" description="Polar residues" evidence="1">
    <location>
        <begin position="265"/>
        <end position="282"/>
    </location>
</feature>
<dbReference type="Gene3D" id="3.30.50.10">
    <property type="entry name" value="Erythroid Transcription Factor GATA-1, subunit A"/>
    <property type="match status" value="1"/>
</dbReference>
<feature type="compositionally biased region" description="Low complexity" evidence="1">
    <location>
        <begin position="1135"/>
        <end position="1147"/>
    </location>
</feature>
<feature type="region of interest" description="Disordered" evidence="1">
    <location>
        <begin position="1030"/>
        <end position="1107"/>
    </location>
</feature>
<feature type="region of interest" description="Disordered" evidence="1">
    <location>
        <begin position="887"/>
        <end position="952"/>
    </location>
</feature>
<dbReference type="InterPro" id="IPR013088">
    <property type="entry name" value="Znf_NHR/GATA"/>
</dbReference>
<dbReference type="GO" id="GO:0008270">
    <property type="term" value="F:zinc ion binding"/>
    <property type="evidence" value="ECO:0007669"/>
    <property type="project" value="InterPro"/>
</dbReference>
<dbReference type="RefSeq" id="XP_064668262.1">
    <property type="nucleotide sequence ID" value="XM_064808848.1"/>
</dbReference>
<feature type="compositionally biased region" description="Polar residues" evidence="1">
    <location>
        <begin position="920"/>
        <end position="930"/>
    </location>
</feature>
<protein>
    <recommendedName>
        <fullName evidence="2">Ams2/SPT21 N-terminal domain-containing protein</fullName>
    </recommendedName>
</protein>
<dbReference type="PANTHER" id="PTHR39147">
    <property type="entry name" value="PROTEIN SPT21"/>
    <property type="match status" value="1"/>
</dbReference>
<evidence type="ECO:0000259" key="2">
    <source>
        <dbReference type="Pfam" id="PF25823"/>
    </source>
</evidence>
<evidence type="ECO:0000313" key="4">
    <source>
        <dbReference type="Proteomes" id="UP001302812"/>
    </source>
</evidence>
<feature type="compositionally biased region" description="Basic and acidic residues" evidence="1">
    <location>
        <begin position="232"/>
        <end position="241"/>
    </location>
</feature>
<dbReference type="AlphaFoldDB" id="A0AAN6QQV0"/>
<dbReference type="GO" id="GO:0030466">
    <property type="term" value="P:silent mating-type cassette heterochromatin formation"/>
    <property type="evidence" value="ECO:0007669"/>
    <property type="project" value="TreeGrafter"/>
</dbReference>
<dbReference type="InterPro" id="IPR042403">
    <property type="entry name" value="Spt21/Ams2"/>
</dbReference>
<dbReference type="EMBL" id="MU853349">
    <property type="protein sequence ID" value="KAK4110692.1"/>
    <property type="molecule type" value="Genomic_DNA"/>
</dbReference>
<feature type="region of interest" description="Disordered" evidence="1">
    <location>
        <begin position="367"/>
        <end position="742"/>
    </location>
</feature>
<dbReference type="InterPro" id="IPR057725">
    <property type="entry name" value="Ams2-SPT21_N"/>
</dbReference>
<feature type="compositionally biased region" description="Polar residues" evidence="1">
    <location>
        <begin position="641"/>
        <end position="653"/>
    </location>
</feature>
<reference evidence="3" key="1">
    <citation type="journal article" date="2023" name="Mol. Phylogenet. Evol.">
        <title>Genome-scale phylogeny and comparative genomics of the fungal order Sordariales.</title>
        <authorList>
            <person name="Hensen N."/>
            <person name="Bonometti L."/>
            <person name="Westerberg I."/>
            <person name="Brannstrom I.O."/>
            <person name="Guillou S."/>
            <person name="Cros-Aarteil S."/>
            <person name="Calhoun S."/>
            <person name="Haridas S."/>
            <person name="Kuo A."/>
            <person name="Mondo S."/>
            <person name="Pangilinan J."/>
            <person name="Riley R."/>
            <person name="LaButti K."/>
            <person name="Andreopoulos B."/>
            <person name="Lipzen A."/>
            <person name="Chen C."/>
            <person name="Yan M."/>
            <person name="Daum C."/>
            <person name="Ng V."/>
            <person name="Clum A."/>
            <person name="Steindorff A."/>
            <person name="Ohm R.A."/>
            <person name="Martin F."/>
            <person name="Silar P."/>
            <person name="Natvig D.O."/>
            <person name="Lalanne C."/>
            <person name="Gautier V."/>
            <person name="Ament-Velasquez S.L."/>
            <person name="Kruys A."/>
            <person name="Hutchinson M.I."/>
            <person name="Powell A.J."/>
            <person name="Barry K."/>
            <person name="Miller A.N."/>
            <person name="Grigoriev I.V."/>
            <person name="Debuchy R."/>
            <person name="Gladieux P."/>
            <person name="Hiltunen Thoren M."/>
            <person name="Johannesson H."/>
        </authorList>
    </citation>
    <scope>NUCLEOTIDE SEQUENCE</scope>
    <source>
        <strain evidence="3">CBS 508.74</strain>
    </source>
</reference>
<keyword evidence="4" id="KW-1185">Reference proteome</keyword>
<dbReference type="GeneID" id="89932971"/>
<organism evidence="3 4">
    <name type="scientific">Canariomyces notabilis</name>
    <dbReference type="NCBI Taxonomy" id="2074819"/>
    <lineage>
        <taxon>Eukaryota</taxon>
        <taxon>Fungi</taxon>
        <taxon>Dikarya</taxon>
        <taxon>Ascomycota</taxon>
        <taxon>Pezizomycotina</taxon>
        <taxon>Sordariomycetes</taxon>
        <taxon>Sordariomycetidae</taxon>
        <taxon>Sordariales</taxon>
        <taxon>Chaetomiaceae</taxon>
        <taxon>Canariomyces</taxon>
    </lineage>
</organism>
<feature type="compositionally biased region" description="Basic residues" evidence="1">
    <location>
        <begin position="307"/>
        <end position="324"/>
    </location>
</feature>
<comment type="caution">
    <text evidence="3">The sequence shown here is derived from an EMBL/GenBank/DDBJ whole genome shotgun (WGS) entry which is preliminary data.</text>
</comment>
<dbReference type="GO" id="GO:0006357">
    <property type="term" value="P:regulation of transcription by RNA polymerase II"/>
    <property type="evidence" value="ECO:0007669"/>
    <property type="project" value="TreeGrafter"/>
</dbReference>
<feature type="compositionally biased region" description="Pro residues" evidence="1">
    <location>
        <begin position="1074"/>
        <end position="1083"/>
    </location>
</feature>
<feature type="compositionally biased region" description="Low complexity" evidence="1">
    <location>
        <begin position="655"/>
        <end position="670"/>
    </location>
</feature>
<accession>A0AAN6QQV0</accession>
<feature type="domain" description="Ams2/SPT21 N-terminal" evidence="2">
    <location>
        <begin position="27"/>
        <end position="161"/>
    </location>
</feature>
<feature type="region of interest" description="Disordered" evidence="1">
    <location>
        <begin position="1229"/>
        <end position="1254"/>
    </location>
</feature>
<feature type="compositionally biased region" description="Basic and acidic residues" evidence="1">
    <location>
        <begin position="1047"/>
        <end position="1065"/>
    </location>
</feature>
<dbReference type="Proteomes" id="UP001302812">
    <property type="component" value="Unassembled WGS sequence"/>
</dbReference>
<evidence type="ECO:0000256" key="1">
    <source>
        <dbReference type="SAM" id="MobiDB-lite"/>
    </source>
</evidence>
<feature type="compositionally biased region" description="Polar residues" evidence="1">
    <location>
        <begin position="966"/>
        <end position="989"/>
    </location>
</feature>